<dbReference type="KEGG" id="ncs:NCAS_0C01850"/>
<dbReference type="OrthoDB" id="4082971at2759"/>
<reference evidence="1 2" key="1">
    <citation type="journal article" date="2011" name="Proc. Natl. Acad. Sci. U.S.A.">
        <title>Evolutionary erosion of yeast sex chromosomes by mating-type switching accidents.</title>
        <authorList>
            <person name="Gordon J.L."/>
            <person name="Armisen D."/>
            <person name="Proux-Wera E."/>
            <person name="Oheigeartaigh S.S."/>
            <person name="Byrne K.P."/>
            <person name="Wolfe K.H."/>
        </authorList>
    </citation>
    <scope>NUCLEOTIDE SEQUENCE [LARGE SCALE GENOMIC DNA]</scope>
    <source>
        <strain evidence="2">ATCC 76901 / BCRC 22586 / CBS 4309 / NBRC 1992 / NRRL Y-12630</strain>
    </source>
</reference>
<dbReference type="InParanoid" id="G0VCG5"/>
<keyword evidence="2" id="KW-1185">Reference proteome</keyword>
<evidence type="ECO:0000313" key="1">
    <source>
        <dbReference type="EMBL" id="CCC69175.1"/>
    </source>
</evidence>
<gene>
    <name evidence="1" type="primary">NCAS0C01850</name>
    <name evidence="1" type="ordered locus">NCAS_0C01850</name>
</gene>
<dbReference type="AlphaFoldDB" id="G0VCG5"/>
<accession>G0VCG5</accession>
<sequence length="151" mass="17920">MSEVERHNVLMKPQTLDSVTGEVLVRKSTGKQRIRKGQTVEQYNEQLYQYFQVEKGPMQTPEGWMSQDVMNASEKNDLSLKQNRLVLLNWAYKMYYLGEWDKCDKYCLHLKDLFGPYNLGKKKIQKEMEELDYMIEKCQLKVVAKQLQDNL</sequence>
<dbReference type="EMBL" id="HE576754">
    <property type="protein sequence ID" value="CCC69175.1"/>
    <property type="molecule type" value="Genomic_DNA"/>
</dbReference>
<proteinExistence type="predicted"/>
<dbReference type="Proteomes" id="UP000001640">
    <property type="component" value="Chromosome 3"/>
</dbReference>
<dbReference type="eggNOG" id="ENOG502S12S">
    <property type="taxonomic scope" value="Eukaryota"/>
</dbReference>
<dbReference type="RefSeq" id="XP_003675541.1">
    <property type="nucleotide sequence ID" value="XM_003675493.1"/>
</dbReference>
<dbReference type="OMA" id="EYMIERC"/>
<reference key="2">
    <citation type="submission" date="2011-08" db="EMBL/GenBank/DDBJ databases">
        <title>Genome sequence of Naumovozyma castellii.</title>
        <authorList>
            <person name="Gordon J.L."/>
            <person name="Armisen D."/>
            <person name="Proux-Wera E."/>
            <person name="OhEigeartaigh S.S."/>
            <person name="Byrne K.P."/>
            <person name="Wolfe K.H."/>
        </authorList>
    </citation>
    <scope>NUCLEOTIDE SEQUENCE</scope>
    <source>
        <strain>Type strain:CBS 4309</strain>
    </source>
</reference>
<name>G0VCG5_NAUCA</name>
<protein>
    <submittedName>
        <fullName evidence="1">Uncharacterized protein</fullName>
    </submittedName>
</protein>
<organism evidence="1 2">
    <name type="scientific">Naumovozyma castellii</name>
    <name type="common">Yeast</name>
    <name type="synonym">Saccharomyces castellii</name>
    <dbReference type="NCBI Taxonomy" id="27288"/>
    <lineage>
        <taxon>Eukaryota</taxon>
        <taxon>Fungi</taxon>
        <taxon>Dikarya</taxon>
        <taxon>Ascomycota</taxon>
        <taxon>Saccharomycotina</taxon>
        <taxon>Saccharomycetes</taxon>
        <taxon>Saccharomycetales</taxon>
        <taxon>Saccharomycetaceae</taxon>
        <taxon>Naumovozyma</taxon>
    </lineage>
</organism>
<dbReference type="GeneID" id="96902758"/>
<dbReference type="FunCoup" id="G0VCG5">
    <property type="interactions" value="40"/>
</dbReference>
<dbReference type="HOGENOM" id="CLU_125620_0_0_1"/>
<evidence type="ECO:0000313" key="2">
    <source>
        <dbReference type="Proteomes" id="UP000001640"/>
    </source>
</evidence>